<evidence type="ECO:0000313" key="1">
    <source>
        <dbReference type="EMBL" id="GLJ70408.1"/>
    </source>
</evidence>
<dbReference type="Proteomes" id="UP001142292">
    <property type="component" value="Unassembled WGS sequence"/>
</dbReference>
<gene>
    <name evidence="1" type="ORF">GCM10017579_44440</name>
</gene>
<comment type="caution">
    <text evidence="1">The sequence shown here is derived from an EMBL/GenBank/DDBJ whole genome shotgun (WGS) entry which is preliminary data.</text>
</comment>
<sequence length="75" mass="7340">MRLSRKLVAVVAAVVAAGVVLLALVGGVLGAVVLGGDDAPVKEPAQELPAVPREGPAVAEVDEDAFAPVGEVGAD</sequence>
<evidence type="ECO:0000313" key="2">
    <source>
        <dbReference type="Proteomes" id="UP001142292"/>
    </source>
</evidence>
<dbReference type="EMBL" id="BSEL01000012">
    <property type="protein sequence ID" value="GLJ70408.1"/>
    <property type="molecule type" value="Genomic_DNA"/>
</dbReference>
<reference evidence="1" key="1">
    <citation type="journal article" date="2014" name="Int. J. Syst. Evol. Microbiol.">
        <title>Complete genome of a new Firmicutes species belonging to the dominant human colonic microbiota ('Ruminococcus bicirculans') reveals two chromosomes and a selective capacity to utilize plant glucans.</title>
        <authorList>
            <consortium name="NISC Comparative Sequencing Program"/>
            <person name="Wegmann U."/>
            <person name="Louis P."/>
            <person name="Goesmann A."/>
            <person name="Henrissat B."/>
            <person name="Duncan S.H."/>
            <person name="Flint H.J."/>
        </authorList>
    </citation>
    <scope>NUCLEOTIDE SEQUENCE</scope>
    <source>
        <strain evidence="1">VKM Ac-1246</strain>
    </source>
</reference>
<keyword evidence="2" id="KW-1185">Reference proteome</keyword>
<protein>
    <submittedName>
        <fullName evidence="1">Uncharacterized protein</fullName>
    </submittedName>
</protein>
<accession>A0ABQ5T1Q0</accession>
<organism evidence="1 2">
    <name type="scientific">Nocardioides luteus</name>
    <dbReference type="NCBI Taxonomy" id="1844"/>
    <lineage>
        <taxon>Bacteria</taxon>
        <taxon>Bacillati</taxon>
        <taxon>Actinomycetota</taxon>
        <taxon>Actinomycetes</taxon>
        <taxon>Propionibacteriales</taxon>
        <taxon>Nocardioidaceae</taxon>
        <taxon>Nocardioides</taxon>
    </lineage>
</organism>
<dbReference type="RefSeq" id="WP_189119665.1">
    <property type="nucleotide sequence ID" value="NZ_BMRK01000014.1"/>
</dbReference>
<proteinExistence type="predicted"/>
<name>A0ABQ5T1Q0_9ACTN</name>
<reference evidence="1" key="2">
    <citation type="submission" date="2023-01" db="EMBL/GenBank/DDBJ databases">
        <authorList>
            <person name="Sun Q."/>
            <person name="Evtushenko L."/>
        </authorList>
    </citation>
    <scope>NUCLEOTIDE SEQUENCE</scope>
    <source>
        <strain evidence="1">VKM Ac-1246</strain>
    </source>
</reference>